<dbReference type="InterPro" id="IPR023828">
    <property type="entry name" value="Peptidase_S8_Ser-AS"/>
</dbReference>
<organism evidence="11 12">
    <name type="scientific">Limnobacter thiooxidans</name>
    <dbReference type="NCBI Taxonomy" id="131080"/>
    <lineage>
        <taxon>Bacteria</taxon>
        <taxon>Pseudomonadati</taxon>
        <taxon>Pseudomonadota</taxon>
        <taxon>Betaproteobacteria</taxon>
        <taxon>Burkholderiales</taxon>
        <taxon>Burkholderiaceae</taxon>
        <taxon>Limnobacter</taxon>
    </lineage>
</organism>
<dbReference type="PROSITE" id="PS00136">
    <property type="entry name" value="SUBTILASE_ASP"/>
    <property type="match status" value="1"/>
</dbReference>
<evidence type="ECO:0000259" key="9">
    <source>
        <dbReference type="Pfam" id="PF00082"/>
    </source>
</evidence>
<accession>A0AA86ME63</accession>
<dbReference type="InterPro" id="IPR037045">
    <property type="entry name" value="S8pro/Inhibitor_I9_sf"/>
</dbReference>
<dbReference type="InterPro" id="IPR015500">
    <property type="entry name" value="Peptidase_S8_subtilisin-rel"/>
</dbReference>
<comment type="similarity">
    <text evidence="1 5 6">Belongs to the peptidase S8 family.</text>
</comment>
<evidence type="ECO:0000256" key="8">
    <source>
        <dbReference type="SAM" id="SignalP"/>
    </source>
</evidence>
<dbReference type="InterPro" id="IPR010259">
    <property type="entry name" value="S8pro/Inhibitor_I9"/>
</dbReference>
<feature type="active site" description="Charge relay system" evidence="5">
    <location>
        <position position="383"/>
    </location>
</feature>
<dbReference type="InterPro" id="IPR022398">
    <property type="entry name" value="Peptidase_S8_His-AS"/>
</dbReference>
<dbReference type="Pfam" id="PF05922">
    <property type="entry name" value="Inhibitor_I9"/>
    <property type="match status" value="1"/>
</dbReference>
<evidence type="ECO:0000256" key="1">
    <source>
        <dbReference type="ARBA" id="ARBA00011073"/>
    </source>
</evidence>
<dbReference type="Pfam" id="PF00082">
    <property type="entry name" value="Peptidase_S8"/>
    <property type="match status" value="1"/>
</dbReference>
<dbReference type="PROSITE" id="PS00138">
    <property type="entry name" value="SUBTILASE_SER"/>
    <property type="match status" value="1"/>
</dbReference>
<feature type="signal peptide" evidence="8">
    <location>
        <begin position="1"/>
        <end position="23"/>
    </location>
</feature>
<evidence type="ECO:0000256" key="5">
    <source>
        <dbReference type="PROSITE-ProRule" id="PRU01240"/>
    </source>
</evidence>
<dbReference type="AlphaFoldDB" id="A0AA86ME63"/>
<gene>
    <name evidence="11" type="ORF">RGQ30_21670</name>
</gene>
<name>A0AA86ME63_9BURK</name>
<dbReference type="Gene3D" id="3.40.50.200">
    <property type="entry name" value="Peptidase S8/S53 domain"/>
    <property type="match status" value="1"/>
</dbReference>
<evidence type="ECO:0000256" key="4">
    <source>
        <dbReference type="ARBA" id="ARBA00022825"/>
    </source>
</evidence>
<sequence>MSIQLNRLTAVLSLLAIGNLAQAAPIQNQYIVVLKDTAALTQILDLPVGTPVKNILDQAQSQLGLSSQQVNFRYQNVFKGFAVNLPDHVAKGLNRSGLVAFVEQDQTFQLNNQVTQNNATWGLDRLDTRENARDMQYTYTSTGAQVHAYVVDSGLRASHVEFRGRVGNGFDATSGSSSGGLLGGGFLGGGFLGGGGLFGGLFGSPSAPPPPSGNPSNPFDPSSTPTDCNGHGTHVAGTIGGTQFGVAKNVILHGVRVVNCAGTGSSSSTAAGIDWVIRNHVKPAVMNLSLGGGASSAVDQAIRAAHNAGIVTVVAAGNDSRNACEFSPAREPLAITVASTDRNDRRSSFSNIGSCVDLFAPGSEITSAGINNDNAQQVLSGTSMASPHVAGAAAKLLSQGVAPGNVDTALKNQATAGVVTDTRNSLNLMLYSR</sequence>
<keyword evidence="3 5" id="KW-0378">Hydrolase</keyword>
<dbReference type="PROSITE" id="PS51892">
    <property type="entry name" value="SUBTILASE"/>
    <property type="match status" value="1"/>
</dbReference>
<evidence type="ECO:0008006" key="13">
    <source>
        <dbReference type="Google" id="ProtNLM"/>
    </source>
</evidence>
<dbReference type="PANTHER" id="PTHR43806:SF11">
    <property type="entry name" value="CEREVISIN-RELATED"/>
    <property type="match status" value="1"/>
</dbReference>
<dbReference type="GO" id="GO:0006508">
    <property type="term" value="P:proteolysis"/>
    <property type="evidence" value="ECO:0007669"/>
    <property type="project" value="UniProtKB-KW"/>
</dbReference>
<feature type="active site" description="Charge relay system" evidence="5">
    <location>
        <position position="231"/>
    </location>
</feature>
<dbReference type="Proteomes" id="UP001329151">
    <property type="component" value="Chromosome"/>
</dbReference>
<feature type="chain" id="PRO_5041740767" description="Serine protease" evidence="8">
    <location>
        <begin position="24"/>
        <end position="433"/>
    </location>
</feature>
<dbReference type="SUPFAM" id="SSF52743">
    <property type="entry name" value="Subtilisin-like"/>
    <property type="match status" value="1"/>
</dbReference>
<dbReference type="KEGG" id="lto:RGQ30_21670"/>
<evidence type="ECO:0000256" key="2">
    <source>
        <dbReference type="ARBA" id="ARBA00022670"/>
    </source>
</evidence>
<feature type="compositionally biased region" description="Low complexity" evidence="7">
    <location>
        <begin position="214"/>
        <end position="223"/>
    </location>
</feature>
<dbReference type="InterPro" id="IPR036852">
    <property type="entry name" value="Peptidase_S8/S53_dom_sf"/>
</dbReference>
<protein>
    <recommendedName>
        <fullName evidence="13">Serine protease</fullName>
    </recommendedName>
</protein>
<keyword evidence="2 5" id="KW-0645">Protease</keyword>
<feature type="region of interest" description="Disordered" evidence="7">
    <location>
        <begin position="202"/>
        <end position="231"/>
    </location>
</feature>
<dbReference type="GO" id="GO:0005615">
    <property type="term" value="C:extracellular space"/>
    <property type="evidence" value="ECO:0007669"/>
    <property type="project" value="TreeGrafter"/>
</dbReference>
<reference evidence="11 12" key="1">
    <citation type="submission" date="2023-10" db="EMBL/GenBank/DDBJ databases">
        <title>Complete Genome Sequence of Limnobacter thiooxidans CS-K2T, Isolated from freshwater lake sediments in Bavaria, Germany.</title>
        <authorList>
            <person name="Naruki M."/>
            <person name="Watanabe A."/>
            <person name="Warashina T."/>
            <person name="Morita T."/>
            <person name="Arakawa K."/>
        </authorList>
    </citation>
    <scope>NUCLEOTIDE SEQUENCE [LARGE SCALE GENOMIC DNA]</scope>
    <source>
        <strain evidence="11 12">CS-K2</strain>
    </source>
</reference>
<evidence type="ECO:0000256" key="3">
    <source>
        <dbReference type="ARBA" id="ARBA00022801"/>
    </source>
</evidence>
<proteinExistence type="inferred from homology"/>
<dbReference type="PROSITE" id="PS00137">
    <property type="entry name" value="SUBTILASE_HIS"/>
    <property type="match status" value="1"/>
</dbReference>
<evidence type="ECO:0000256" key="7">
    <source>
        <dbReference type="SAM" id="MobiDB-lite"/>
    </source>
</evidence>
<feature type="active site" description="Charge relay system" evidence="5">
    <location>
        <position position="152"/>
    </location>
</feature>
<keyword evidence="8" id="KW-0732">Signal</keyword>
<dbReference type="InterPro" id="IPR034193">
    <property type="entry name" value="PCSK9_ProteinaseK-like"/>
</dbReference>
<keyword evidence="4 5" id="KW-0720">Serine protease</keyword>
<dbReference type="InterPro" id="IPR050131">
    <property type="entry name" value="Peptidase_S8_subtilisin-like"/>
</dbReference>
<dbReference type="SUPFAM" id="SSF54897">
    <property type="entry name" value="Protease propeptides/inhibitors"/>
    <property type="match status" value="1"/>
</dbReference>
<feature type="domain" description="Peptidase S8/S53" evidence="9">
    <location>
        <begin position="150"/>
        <end position="417"/>
    </location>
</feature>
<dbReference type="RefSeq" id="WP_130555879.1">
    <property type="nucleotide sequence ID" value="NZ_AP028947.1"/>
</dbReference>
<evidence type="ECO:0000313" key="12">
    <source>
        <dbReference type="Proteomes" id="UP001329151"/>
    </source>
</evidence>
<dbReference type="InterPro" id="IPR023827">
    <property type="entry name" value="Peptidase_S8_Asp-AS"/>
</dbReference>
<dbReference type="CDD" id="cd04077">
    <property type="entry name" value="Peptidases_S8_PCSK9_ProteinaseK_like"/>
    <property type="match status" value="1"/>
</dbReference>
<keyword evidence="12" id="KW-1185">Reference proteome</keyword>
<dbReference type="InterPro" id="IPR000209">
    <property type="entry name" value="Peptidase_S8/S53_dom"/>
</dbReference>
<dbReference type="PANTHER" id="PTHR43806">
    <property type="entry name" value="PEPTIDASE S8"/>
    <property type="match status" value="1"/>
</dbReference>
<evidence type="ECO:0000256" key="6">
    <source>
        <dbReference type="RuleBase" id="RU003355"/>
    </source>
</evidence>
<evidence type="ECO:0000259" key="10">
    <source>
        <dbReference type="Pfam" id="PF05922"/>
    </source>
</evidence>
<dbReference type="PRINTS" id="PR00723">
    <property type="entry name" value="SUBTILISIN"/>
</dbReference>
<evidence type="ECO:0000313" key="11">
    <source>
        <dbReference type="EMBL" id="BET26666.1"/>
    </source>
</evidence>
<feature type="domain" description="Inhibitor I9" evidence="10">
    <location>
        <begin position="29"/>
        <end position="110"/>
    </location>
</feature>
<dbReference type="Gene3D" id="3.30.70.80">
    <property type="entry name" value="Peptidase S8 propeptide/proteinase inhibitor I9"/>
    <property type="match status" value="1"/>
</dbReference>
<dbReference type="GO" id="GO:0004252">
    <property type="term" value="F:serine-type endopeptidase activity"/>
    <property type="evidence" value="ECO:0007669"/>
    <property type="project" value="UniProtKB-UniRule"/>
</dbReference>
<dbReference type="EMBL" id="AP028947">
    <property type="protein sequence ID" value="BET26666.1"/>
    <property type="molecule type" value="Genomic_DNA"/>
</dbReference>